<accession>A0ABX9QZV8</accession>
<protein>
    <submittedName>
        <fullName evidence="7">FAD-dependent oxidoreductase</fullName>
    </submittedName>
</protein>
<name>A0ABX9QZV8_9ACTN</name>
<dbReference type="SUPFAM" id="SSF51905">
    <property type="entry name" value="FAD/NAD(P)-binding domain"/>
    <property type="match status" value="1"/>
</dbReference>
<evidence type="ECO:0000256" key="1">
    <source>
        <dbReference type="ARBA" id="ARBA00001974"/>
    </source>
</evidence>
<evidence type="ECO:0000313" key="7">
    <source>
        <dbReference type="EMBL" id="RKN15838.1"/>
    </source>
</evidence>
<evidence type="ECO:0000256" key="3">
    <source>
        <dbReference type="ARBA" id="ARBA00022630"/>
    </source>
</evidence>
<proteinExistence type="inferred from homology"/>
<keyword evidence="3" id="KW-0285">Flavoprotein</keyword>
<dbReference type="PRINTS" id="PR00411">
    <property type="entry name" value="PNDRDTASEI"/>
</dbReference>
<dbReference type="PANTHER" id="PTHR42913:SF3">
    <property type="entry name" value="64 KDA MITOCHONDRIAL NADH DEHYDROGENASE (EUROFUNG)"/>
    <property type="match status" value="1"/>
</dbReference>
<evidence type="ECO:0000313" key="8">
    <source>
        <dbReference type="Proteomes" id="UP000271548"/>
    </source>
</evidence>
<dbReference type="EMBL" id="RAZS01000010">
    <property type="protein sequence ID" value="RKN15838.1"/>
    <property type="molecule type" value="Genomic_DNA"/>
</dbReference>
<comment type="caution">
    <text evidence="7">The sequence shown here is derived from an EMBL/GenBank/DDBJ whole genome shotgun (WGS) entry which is preliminary data.</text>
</comment>
<keyword evidence="5" id="KW-0560">Oxidoreductase</keyword>
<dbReference type="InterPro" id="IPR051169">
    <property type="entry name" value="NADH-Q_oxidoreductase"/>
</dbReference>
<organism evidence="7 8">
    <name type="scientific">Micromonospora musae</name>
    <dbReference type="NCBI Taxonomy" id="1894970"/>
    <lineage>
        <taxon>Bacteria</taxon>
        <taxon>Bacillati</taxon>
        <taxon>Actinomycetota</taxon>
        <taxon>Actinomycetes</taxon>
        <taxon>Micromonosporales</taxon>
        <taxon>Micromonosporaceae</taxon>
        <taxon>Micromonospora</taxon>
    </lineage>
</organism>
<evidence type="ECO:0000256" key="2">
    <source>
        <dbReference type="ARBA" id="ARBA00005272"/>
    </source>
</evidence>
<sequence length="386" mass="41080">MNRIVILGAGYAGLITAVSLAGRTRRREDVQITIVNAEERFTERLRLHQTASGQRLADLRIPELLAGTRVEFVRGWVTGIDTAAHRVRVDDGREIEYDRLVYALGATADTDTVPGVGEHAYTLDSAHDAELLARKLASLGRGTVVVCGGGLTGVEAAAEVAEQHPGLDVVLLGRQEPGSMMAPKAKAHLHAGLARLGVRVVNGVEIVKVRPGSVDLADGTSVQADAVLWTSGVRVPVLAAAAGLRVDGSGRIVTDPALRSVSHPQVYAVGDAAAIQQGYGVLHGTCGSGLANGVHAATSIVRELDGGEPRTFRFGYLHAAVSLGRHDAVIQFTHPDDSPKRFFLTGRPAVWYKETVSSIAWPSFGQLKTFPAMGAFVWRRGGRFTR</sequence>
<comment type="cofactor">
    <cofactor evidence="1">
        <name>FAD</name>
        <dbReference type="ChEBI" id="CHEBI:57692"/>
    </cofactor>
</comment>
<gene>
    <name evidence="7" type="ORF">D7147_25520</name>
</gene>
<feature type="domain" description="FAD/NAD(P)-binding" evidence="6">
    <location>
        <begin position="3"/>
        <end position="276"/>
    </location>
</feature>
<dbReference type="RefSeq" id="WP_120682034.1">
    <property type="nucleotide sequence ID" value="NZ_RAZS01000010.1"/>
</dbReference>
<dbReference type="Gene3D" id="3.50.50.100">
    <property type="match status" value="1"/>
</dbReference>
<dbReference type="Proteomes" id="UP000271548">
    <property type="component" value="Unassembled WGS sequence"/>
</dbReference>
<keyword evidence="8" id="KW-1185">Reference proteome</keyword>
<dbReference type="PRINTS" id="PR00368">
    <property type="entry name" value="FADPNR"/>
</dbReference>
<evidence type="ECO:0000256" key="5">
    <source>
        <dbReference type="ARBA" id="ARBA00023002"/>
    </source>
</evidence>
<dbReference type="Pfam" id="PF07992">
    <property type="entry name" value="Pyr_redox_2"/>
    <property type="match status" value="1"/>
</dbReference>
<keyword evidence="4" id="KW-0274">FAD</keyword>
<reference evidence="7 8" key="1">
    <citation type="submission" date="2018-09" db="EMBL/GenBank/DDBJ databases">
        <title>Micromonospora sp. nov. MS1-9, isolated from a root of Musa sp.</title>
        <authorList>
            <person name="Kuncharoen N."/>
            <person name="Kudo T."/>
            <person name="Ohkuma M."/>
            <person name="Yuki M."/>
            <person name="Tanasupawat S."/>
        </authorList>
    </citation>
    <scope>NUCLEOTIDE SEQUENCE [LARGE SCALE GENOMIC DNA]</scope>
    <source>
        <strain evidence="7 8">NGC1-4</strain>
    </source>
</reference>
<dbReference type="InterPro" id="IPR036188">
    <property type="entry name" value="FAD/NAD-bd_sf"/>
</dbReference>
<dbReference type="PANTHER" id="PTHR42913">
    <property type="entry name" value="APOPTOSIS-INDUCING FACTOR 1"/>
    <property type="match status" value="1"/>
</dbReference>
<evidence type="ECO:0000259" key="6">
    <source>
        <dbReference type="Pfam" id="PF07992"/>
    </source>
</evidence>
<evidence type="ECO:0000256" key="4">
    <source>
        <dbReference type="ARBA" id="ARBA00022827"/>
    </source>
</evidence>
<dbReference type="InterPro" id="IPR023753">
    <property type="entry name" value="FAD/NAD-binding_dom"/>
</dbReference>
<comment type="similarity">
    <text evidence="2">Belongs to the NADH dehydrogenase family.</text>
</comment>